<evidence type="ECO:0000256" key="3">
    <source>
        <dbReference type="ARBA" id="ARBA00022833"/>
    </source>
</evidence>
<evidence type="ECO:0000256" key="6">
    <source>
        <dbReference type="SAM" id="MobiDB-lite"/>
    </source>
</evidence>
<evidence type="ECO:0000259" key="7">
    <source>
        <dbReference type="PROSITE" id="PS50950"/>
    </source>
</evidence>
<keyword evidence="1" id="KW-0479">Metal-binding</keyword>
<dbReference type="PROSITE" id="PS50950">
    <property type="entry name" value="ZF_THAP"/>
    <property type="match status" value="1"/>
</dbReference>
<gene>
    <name evidence="8" type="ORF">FJT64_013208</name>
</gene>
<keyword evidence="4 5" id="KW-0238">DNA-binding</keyword>
<name>A0A6A4VB08_AMPAM</name>
<evidence type="ECO:0000313" key="9">
    <source>
        <dbReference type="Proteomes" id="UP000440578"/>
    </source>
</evidence>
<dbReference type="PANTHER" id="PTHR31751">
    <property type="entry name" value="SI:CH211-108C17.2-RELATED-RELATED"/>
    <property type="match status" value="1"/>
</dbReference>
<feature type="domain" description="THAP-type" evidence="7">
    <location>
        <begin position="1"/>
        <end position="74"/>
    </location>
</feature>
<dbReference type="GO" id="GO:0008270">
    <property type="term" value="F:zinc ion binding"/>
    <property type="evidence" value="ECO:0007669"/>
    <property type="project" value="UniProtKB-KW"/>
</dbReference>
<comment type="caution">
    <text evidence="8">The sequence shown here is derived from an EMBL/GenBank/DDBJ whole genome shotgun (WGS) entry which is preliminary data.</text>
</comment>
<keyword evidence="3" id="KW-0862">Zinc</keyword>
<evidence type="ECO:0000256" key="2">
    <source>
        <dbReference type="ARBA" id="ARBA00022771"/>
    </source>
</evidence>
<organism evidence="8 9">
    <name type="scientific">Amphibalanus amphitrite</name>
    <name type="common">Striped barnacle</name>
    <name type="synonym">Balanus amphitrite</name>
    <dbReference type="NCBI Taxonomy" id="1232801"/>
    <lineage>
        <taxon>Eukaryota</taxon>
        <taxon>Metazoa</taxon>
        <taxon>Ecdysozoa</taxon>
        <taxon>Arthropoda</taxon>
        <taxon>Crustacea</taxon>
        <taxon>Multicrustacea</taxon>
        <taxon>Cirripedia</taxon>
        <taxon>Thoracica</taxon>
        <taxon>Thoracicalcarea</taxon>
        <taxon>Balanomorpha</taxon>
        <taxon>Balanoidea</taxon>
        <taxon>Balanidae</taxon>
        <taxon>Amphibalaninae</taxon>
        <taxon>Amphibalanus</taxon>
    </lineage>
</organism>
<evidence type="ECO:0000256" key="5">
    <source>
        <dbReference type="PROSITE-ProRule" id="PRU00309"/>
    </source>
</evidence>
<proteinExistence type="predicted"/>
<keyword evidence="9" id="KW-1185">Reference proteome</keyword>
<accession>A0A6A4VB08</accession>
<evidence type="ECO:0000313" key="8">
    <source>
        <dbReference type="EMBL" id="KAF0288430.1"/>
    </source>
</evidence>
<dbReference type="Pfam" id="PF05485">
    <property type="entry name" value="THAP"/>
    <property type="match status" value="1"/>
</dbReference>
<dbReference type="AlphaFoldDB" id="A0A6A4VB08"/>
<dbReference type="SMART" id="SM00980">
    <property type="entry name" value="THAP"/>
    <property type="match status" value="1"/>
</dbReference>
<dbReference type="GO" id="GO:0003677">
    <property type="term" value="F:DNA binding"/>
    <property type="evidence" value="ECO:0007669"/>
    <property type="project" value="UniProtKB-UniRule"/>
</dbReference>
<dbReference type="SUPFAM" id="SSF57716">
    <property type="entry name" value="Glucocorticoid receptor-like (DNA-binding domain)"/>
    <property type="match status" value="1"/>
</dbReference>
<dbReference type="OrthoDB" id="5814287at2759"/>
<evidence type="ECO:0000256" key="4">
    <source>
        <dbReference type="ARBA" id="ARBA00023125"/>
    </source>
</evidence>
<feature type="region of interest" description="Disordered" evidence="6">
    <location>
        <begin position="201"/>
        <end position="234"/>
    </location>
</feature>
<keyword evidence="2 5" id="KW-0863">Zinc-finger</keyword>
<dbReference type="Proteomes" id="UP000440578">
    <property type="component" value="Unassembled WGS sequence"/>
</dbReference>
<evidence type="ECO:0000256" key="1">
    <source>
        <dbReference type="ARBA" id="ARBA00022723"/>
    </source>
</evidence>
<dbReference type="PANTHER" id="PTHR31751:SF7">
    <property type="entry name" value="THAP-TYPE DOMAIN-CONTAINING PROTEIN"/>
    <property type="match status" value="1"/>
</dbReference>
<dbReference type="InterPro" id="IPR006612">
    <property type="entry name" value="THAP_Znf"/>
</dbReference>
<reference evidence="8 9" key="1">
    <citation type="submission" date="2019-07" db="EMBL/GenBank/DDBJ databases">
        <title>Draft genome assembly of a fouling barnacle, Amphibalanus amphitrite (Darwin, 1854): The first reference genome for Thecostraca.</title>
        <authorList>
            <person name="Kim W."/>
        </authorList>
    </citation>
    <scope>NUCLEOTIDE SEQUENCE [LARGE SCALE GENOMIC DNA]</scope>
    <source>
        <strain evidence="8">SNU_AA5</strain>
        <tissue evidence="8">Soma without cirri and trophi</tissue>
    </source>
</reference>
<feature type="region of interest" description="Disordered" evidence="6">
    <location>
        <begin position="84"/>
        <end position="112"/>
    </location>
</feature>
<sequence>MPTIRCVLCAAKQPQDTVFQFPKHTLSQRQWMTVCNLEEVRPSMGVCVRHFERNEINLSMKVPRLSPGAVPTLHPNWPFEGRLIGTIGPPKHGPPQSNSKPLREVPERQAPPSEIPMPIAHAYTHSKPAVQPFVQPLMQPMPETFKKMKIPSATYSRLLAVQNVMKSSSVEKTIERLAVWFLRKESRIEARRHLEDDISAEEVDRELVGPPEDGVADNGPPAEGASPPVPVSNPPAPKVCHDLAEAELLQEMDVQLESEDDPAAIGAGRPGCGVLCDGAAPSPHWATPSAVISEPQLHQLLVEAPVRCPSCMQPVAPATNRISLSYCVNWVCPLCGIAARPPWHSTSGSGQVTTFDAVFAAAVTLSGCSPTGVQRLLNFVNMGRLNCGVFNRLTDAVVSPAIADKFADAMEANRAAALAASPKGLVVAGSYQVDTPDFSVSFGTYTLVDNVTGLVVAQSTVPHRGPGAPTRREELETARRCLADLRRAEVHVTEFISDRHVGAQRVVARCLPAAKYSYDIRDAAVDVEKRLETFASRPGYKPLKCWISYLKNHFWSCAKAANGNFELFERLWTIAAHHVADVHYRRDDGNSCSHGPMEDAEEGRPWLEPGSPAHAAVLKVVHDDRTMRVARHAIAFRHESRLEILRAVDRQYTPKQEPCTLSRLVARKRAAVLDYCAHLGRPYARNGDNGVRHIRAYSRAGGRYLTRPVRSAKTYPHVASLLARVAERRRTTTIAEQTVLAAAG</sequence>
<protein>
    <recommendedName>
        <fullName evidence="7">THAP-type domain-containing protein</fullName>
    </recommendedName>
</protein>
<dbReference type="EMBL" id="VIIS01002113">
    <property type="protein sequence ID" value="KAF0288430.1"/>
    <property type="molecule type" value="Genomic_DNA"/>
</dbReference>